<feature type="domain" description="Multidrug resistance protein MdtA-like alpha-helical hairpin" evidence="5">
    <location>
        <begin position="107"/>
        <end position="176"/>
    </location>
</feature>
<dbReference type="OrthoDB" id="9800613at2"/>
<gene>
    <name evidence="9" type="ORF">CWI70_02315</name>
</gene>
<dbReference type="SUPFAM" id="SSF111369">
    <property type="entry name" value="HlyD-like secretion proteins"/>
    <property type="match status" value="1"/>
</dbReference>
<dbReference type="Gene3D" id="2.40.420.20">
    <property type="match status" value="1"/>
</dbReference>
<dbReference type="GO" id="GO:0022857">
    <property type="term" value="F:transmembrane transporter activity"/>
    <property type="evidence" value="ECO:0007669"/>
    <property type="project" value="InterPro"/>
</dbReference>
<dbReference type="Proteomes" id="UP000287649">
    <property type="component" value="Unassembled WGS sequence"/>
</dbReference>
<evidence type="ECO:0000259" key="7">
    <source>
        <dbReference type="Pfam" id="PF25944"/>
    </source>
</evidence>
<dbReference type="InterPro" id="IPR058625">
    <property type="entry name" value="MdtA-like_BSH"/>
</dbReference>
<sequence length="382" mass="40896">MRQRTLSPIAATVLASALFVSGCSDSNEGAAQQQQAQQQQTVGVVTIQPENVELQVTLPGRATAFRTAEVRPQVGGILEQKFFTEGSTVEAGQSLYQIDASTYQADLSAAEAAVAQAEATLAASSARFNRLQDLLQQKAVSQQEYDEAEASYLQAKAALKVALAEQERAELNLEYTKVKAPISGRIGRSLLTEGALVSVGQTQALTTIHQLDPIYVDIQQGSEAYLQLQQSIASGRITMAADNQPRVRLFANGSNEVLAEGKLLFNEVTVDPTTSAITLRAQFANPERRILPGMYVTAEVASGSLQDALLVPQTGVSRDPRGRAIAMVVNQEGKVEQRYLELDGTSGDAWIVRSGLAAGDQVIVEGLQKIQPGAPVQTEEVK</sequence>
<evidence type="ECO:0000256" key="2">
    <source>
        <dbReference type="ARBA" id="ARBA00009477"/>
    </source>
</evidence>
<dbReference type="GO" id="GO:0005886">
    <property type="term" value="C:plasma membrane"/>
    <property type="evidence" value="ECO:0007669"/>
    <property type="project" value="UniProtKB-SubCell"/>
</dbReference>
<feature type="coiled-coil region" evidence="3">
    <location>
        <begin position="100"/>
        <end position="174"/>
    </location>
</feature>
<keyword evidence="10" id="KW-1185">Reference proteome</keyword>
<evidence type="ECO:0000256" key="3">
    <source>
        <dbReference type="SAM" id="Coils"/>
    </source>
</evidence>
<comment type="similarity">
    <text evidence="2">Belongs to the membrane fusion protein (MFP) (TC 8.A.1) family.</text>
</comment>
<dbReference type="Pfam" id="PF25967">
    <property type="entry name" value="RND-MFP_C"/>
    <property type="match status" value="1"/>
</dbReference>
<comment type="subcellular location">
    <subcellularLocation>
        <location evidence="1">Cell inner membrane</location>
        <topology evidence="1">Lipid-anchor</topology>
    </subcellularLocation>
</comment>
<dbReference type="Gene3D" id="2.40.30.170">
    <property type="match status" value="1"/>
</dbReference>
<dbReference type="PROSITE" id="PS51257">
    <property type="entry name" value="PROKAR_LIPOPROTEIN"/>
    <property type="match status" value="1"/>
</dbReference>
<evidence type="ECO:0000313" key="10">
    <source>
        <dbReference type="Proteomes" id="UP000287649"/>
    </source>
</evidence>
<accession>A0A432Y3Z8</accession>
<dbReference type="AlphaFoldDB" id="A0A432Y3Z8"/>
<dbReference type="PANTHER" id="PTHR30158:SF3">
    <property type="entry name" value="MULTIDRUG EFFLUX PUMP SUBUNIT ACRA-RELATED"/>
    <property type="match status" value="1"/>
</dbReference>
<feature type="domain" description="Multidrug resistance protein MdtA-like beta-barrel" evidence="7">
    <location>
        <begin position="213"/>
        <end position="302"/>
    </location>
</feature>
<dbReference type="FunFam" id="2.40.420.20:FF:000001">
    <property type="entry name" value="Efflux RND transporter periplasmic adaptor subunit"/>
    <property type="match status" value="1"/>
</dbReference>
<dbReference type="InterPro" id="IPR058627">
    <property type="entry name" value="MdtA-like_C"/>
</dbReference>
<evidence type="ECO:0000259" key="8">
    <source>
        <dbReference type="Pfam" id="PF25967"/>
    </source>
</evidence>
<dbReference type="NCBIfam" id="TIGR01730">
    <property type="entry name" value="RND_mfp"/>
    <property type="match status" value="1"/>
</dbReference>
<feature type="chain" id="PRO_5019041663" evidence="4">
    <location>
        <begin position="27"/>
        <end position="382"/>
    </location>
</feature>
<dbReference type="InterPro" id="IPR006143">
    <property type="entry name" value="RND_pump_MFP"/>
</dbReference>
<dbReference type="Gene3D" id="2.40.50.100">
    <property type="match status" value="1"/>
</dbReference>
<evidence type="ECO:0000256" key="1">
    <source>
        <dbReference type="ARBA" id="ARBA00004519"/>
    </source>
</evidence>
<dbReference type="Pfam" id="PF25876">
    <property type="entry name" value="HH_MFP_RND"/>
    <property type="match status" value="1"/>
</dbReference>
<protein>
    <submittedName>
        <fullName evidence="9">Efflux transporter periplasmic adaptor subunit</fullName>
    </submittedName>
</protein>
<name>A0A432Y3Z8_9GAMM</name>
<evidence type="ECO:0000256" key="4">
    <source>
        <dbReference type="SAM" id="SignalP"/>
    </source>
</evidence>
<keyword evidence="4" id="KW-0732">Signal</keyword>
<proteinExistence type="inferred from homology"/>
<dbReference type="InterPro" id="IPR058624">
    <property type="entry name" value="MdtA-like_HH"/>
</dbReference>
<dbReference type="Gene3D" id="1.10.287.470">
    <property type="entry name" value="Helix hairpin bin"/>
    <property type="match status" value="1"/>
</dbReference>
<dbReference type="RefSeq" id="WP_126770200.1">
    <property type="nucleotide sequence ID" value="NZ_PIPX01000001.1"/>
</dbReference>
<dbReference type="Pfam" id="PF25944">
    <property type="entry name" value="Beta-barrel_RND"/>
    <property type="match status" value="1"/>
</dbReference>
<keyword evidence="3" id="KW-0175">Coiled coil</keyword>
<dbReference type="InterPro" id="IPR058626">
    <property type="entry name" value="MdtA-like_b-barrel"/>
</dbReference>
<feature type="domain" description="Multidrug resistance protein MdtA-like C-terminal permuted SH3" evidence="8">
    <location>
        <begin position="307"/>
        <end position="369"/>
    </location>
</feature>
<feature type="domain" description="Multidrug resistance protein MdtA-like barrel-sandwich hybrid" evidence="6">
    <location>
        <begin position="66"/>
        <end position="208"/>
    </location>
</feature>
<feature type="signal peptide" evidence="4">
    <location>
        <begin position="1"/>
        <end position="26"/>
    </location>
</feature>
<reference evidence="10" key="1">
    <citation type="journal article" date="2018" name="Front. Microbiol.">
        <title>Genome-Based Analysis Reveals the Taxonomy and Diversity of the Family Idiomarinaceae.</title>
        <authorList>
            <person name="Liu Y."/>
            <person name="Lai Q."/>
            <person name="Shao Z."/>
        </authorList>
    </citation>
    <scope>NUCLEOTIDE SEQUENCE [LARGE SCALE GENOMIC DNA]</scope>
    <source>
        <strain evidence="10">PO-M2</strain>
    </source>
</reference>
<comment type="caution">
    <text evidence="9">The sequence shown here is derived from an EMBL/GenBank/DDBJ whole genome shotgun (WGS) entry which is preliminary data.</text>
</comment>
<organism evidence="9 10">
    <name type="scientific">Pseudidiomarina homiensis</name>
    <dbReference type="NCBI Taxonomy" id="364198"/>
    <lineage>
        <taxon>Bacteria</taxon>
        <taxon>Pseudomonadati</taxon>
        <taxon>Pseudomonadota</taxon>
        <taxon>Gammaproteobacteria</taxon>
        <taxon>Alteromonadales</taxon>
        <taxon>Idiomarinaceae</taxon>
        <taxon>Pseudidiomarina</taxon>
    </lineage>
</organism>
<dbReference type="PANTHER" id="PTHR30158">
    <property type="entry name" value="ACRA/E-RELATED COMPONENT OF DRUG EFFLUX TRANSPORTER"/>
    <property type="match status" value="1"/>
</dbReference>
<evidence type="ECO:0000259" key="5">
    <source>
        <dbReference type="Pfam" id="PF25876"/>
    </source>
</evidence>
<evidence type="ECO:0000259" key="6">
    <source>
        <dbReference type="Pfam" id="PF25917"/>
    </source>
</evidence>
<dbReference type="EMBL" id="PIPX01000001">
    <property type="protein sequence ID" value="RUO55642.1"/>
    <property type="molecule type" value="Genomic_DNA"/>
</dbReference>
<dbReference type="GO" id="GO:0046677">
    <property type="term" value="P:response to antibiotic"/>
    <property type="evidence" value="ECO:0007669"/>
    <property type="project" value="TreeGrafter"/>
</dbReference>
<evidence type="ECO:0000313" key="9">
    <source>
        <dbReference type="EMBL" id="RUO55642.1"/>
    </source>
</evidence>
<dbReference type="Pfam" id="PF25917">
    <property type="entry name" value="BSH_RND"/>
    <property type="match status" value="1"/>
</dbReference>